<dbReference type="Pfam" id="PF07791">
    <property type="entry name" value="Imm11"/>
    <property type="match status" value="1"/>
</dbReference>
<name>A0A0D1EK49_9RHOB</name>
<keyword evidence="3" id="KW-1185">Reference proteome</keyword>
<evidence type="ECO:0000313" key="2">
    <source>
        <dbReference type="EMBL" id="KIT16185.1"/>
    </source>
</evidence>
<dbReference type="Proteomes" id="UP000032232">
    <property type="component" value="Unassembled WGS sequence"/>
</dbReference>
<protein>
    <recommendedName>
        <fullName evidence="1">Immunity MXAN-0049 protein domain-containing protein</fullName>
    </recommendedName>
</protein>
<dbReference type="PATRIC" id="fig|935700.4.peg.2142"/>
<evidence type="ECO:0000259" key="1">
    <source>
        <dbReference type="Pfam" id="PF07791"/>
    </source>
</evidence>
<feature type="domain" description="Immunity MXAN-0049 protein" evidence="1">
    <location>
        <begin position="53"/>
        <end position="193"/>
    </location>
</feature>
<accession>A0A0D1EK49</accession>
<dbReference type="RefSeq" id="WP_043918895.1">
    <property type="nucleotide sequence ID" value="NZ_FZPF01000025.1"/>
</dbReference>
<organism evidence="2 3">
    <name type="scientific">Jannaschia aquimarina</name>
    <dbReference type="NCBI Taxonomy" id="935700"/>
    <lineage>
        <taxon>Bacteria</taxon>
        <taxon>Pseudomonadati</taxon>
        <taxon>Pseudomonadota</taxon>
        <taxon>Alphaproteobacteria</taxon>
        <taxon>Rhodobacterales</taxon>
        <taxon>Roseobacteraceae</taxon>
        <taxon>Jannaschia</taxon>
    </lineage>
</organism>
<dbReference type="AlphaFoldDB" id="A0A0D1EK49"/>
<dbReference type="InterPro" id="IPR012433">
    <property type="entry name" value="Imm11"/>
</dbReference>
<sequence length="204" mass="23335">MLDKAEVAWRIEALWDDRADAIQLGYRGRSKEQFDQTDSTNWGTDPLHADYLPVLMYLHSGVWHDRHLAKGRMLGDVLVSADLRALLSENDPEGVHFDPVELELGDGAVVSDRYSMLKVPRMLEALVPEKSSVREFRSKRTGKVLGWNYVKNQPPTLNREVIGENHIWRLPNIVPTDIYVSDWLKTEMDRRGFGPFKALPAPLD</sequence>
<evidence type="ECO:0000313" key="3">
    <source>
        <dbReference type="Proteomes" id="UP000032232"/>
    </source>
</evidence>
<reference evidence="2 3" key="1">
    <citation type="submission" date="2015-02" db="EMBL/GenBank/DDBJ databases">
        <title>Genome Sequence of Jannaschia aquimarina DSM28248, a member of the Roseobacter clade.</title>
        <authorList>
            <person name="Voget S."/>
            <person name="Daniel R."/>
        </authorList>
    </citation>
    <scope>NUCLEOTIDE SEQUENCE [LARGE SCALE GENOMIC DNA]</scope>
    <source>
        <strain evidence="2 3">GSW-M26</strain>
    </source>
</reference>
<dbReference type="EMBL" id="JYFE01000039">
    <property type="protein sequence ID" value="KIT16185.1"/>
    <property type="molecule type" value="Genomic_DNA"/>
</dbReference>
<proteinExistence type="predicted"/>
<gene>
    <name evidence="2" type="ORF">jaqu_20760</name>
</gene>
<comment type="caution">
    <text evidence="2">The sequence shown here is derived from an EMBL/GenBank/DDBJ whole genome shotgun (WGS) entry which is preliminary data.</text>
</comment>